<dbReference type="Proteomes" id="UP000228781">
    <property type="component" value="Unassembled WGS sequence"/>
</dbReference>
<protein>
    <recommendedName>
        <fullName evidence="1">Fibronectin type-III domain-containing protein</fullName>
    </recommendedName>
</protein>
<proteinExistence type="predicted"/>
<dbReference type="SUPFAM" id="SSF49363">
    <property type="entry name" value="Purple acid phosphatase, N-terminal domain"/>
    <property type="match status" value="1"/>
</dbReference>
<accession>A0A2M8EIY4</accession>
<dbReference type="GO" id="GO:0046872">
    <property type="term" value="F:metal ion binding"/>
    <property type="evidence" value="ECO:0007669"/>
    <property type="project" value="InterPro"/>
</dbReference>
<dbReference type="SMART" id="SM00060">
    <property type="entry name" value="FN3"/>
    <property type="match status" value="1"/>
</dbReference>
<dbReference type="InterPro" id="IPR008963">
    <property type="entry name" value="Purple_acid_Pase-like_N"/>
</dbReference>
<evidence type="ECO:0000313" key="2">
    <source>
        <dbReference type="EMBL" id="PJC22721.1"/>
    </source>
</evidence>
<name>A0A2M8EIY4_UNCKA</name>
<dbReference type="InterPro" id="IPR003961">
    <property type="entry name" value="FN3_dom"/>
</dbReference>
<evidence type="ECO:0000259" key="1">
    <source>
        <dbReference type="PROSITE" id="PS50853"/>
    </source>
</evidence>
<dbReference type="CDD" id="cd00063">
    <property type="entry name" value="FN3"/>
    <property type="match status" value="1"/>
</dbReference>
<reference evidence="3" key="1">
    <citation type="submission" date="2017-09" db="EMBL/GenBank/DDBJ databases">
        <title>Depth-based differentiation of microbial function through sediment-hosted aquifers and enrichment of novel symbionts in the deep terrestrial subsurface.</title>
        <authorList>
            <person name="Probst A.J."/>
            <person name="Ladd B."/>
            <person name="Jarett J.K."/>
            <person name="Geller-Mcgrath D.E."/>
            <person name="Sieber C.M.K."/>
            <person name="Emerson J.B."/>
            <person name="Anantharaman K."/>
            <person name="Thomas B.C."/>
            <person name="Malmstrom R."/>
            <person name="Stieglmeier M."/>
            <person name="Klingl A."/>
            <person name="Woyke T."/>
            <person name="Ryan C.M."/>
            <person name="Banfield J.F."/>
        </authorList>
    </citation>
    <scope>NUCLEOTIDE SEQUENCE [LARGE SCALE GENOMIC DNA]</scope>
</reference>
<gene>
    <name evidence="2" type="ORF">CO059_01855</name>
</gene>
<evidence type="ECO:0000313" key="3">
    <source>
        <dbReference type="Proteomes" id="UP000228781"/>
    </source>
</evidence>
<feature type="domain" description="Fibronectin type-III" evidence="1">
    <location>
        <begin position="49"/>
        <end position="138"/>
    </location>
</feature>
<sequence length="293" mass="32754">MKRFLILLIILALLIALGGAVAVVAWKTTYFDRWLPLNVKDFLGRVPPVISQVRAKGITQTEATIFWQTSEGATTQVEYGTTLDYGSQTPEETILSTAHMASLKGLTRGTRYHFRVKSKDANGNLTISEDFTFNTVDPVAGWKTYSDSLLGFKIRYPPKWIFETTISERFPGYDHNVVLFGPAGQGELLSENFVGLALILWDLNKPKNQSLKSYAEETLTAQLGKEWKGEFLPKGPTVKWHEVKYENLTWLGVIANDGKAGGYFTAKGARVYAVEAVFSPNRAQIELMLTTFK</sequence>
<dbReference type="InterPro" id="IPR013783">
    <property type="entry name" value="Ig-like_fold"/>
</dbReference>
<organism evidence="2 3">
    <name type="scientific">candidate division WWE3 bacterium CG_4_9_14_0_2_um_filter_48_10</name>
    <dbReference type="NCBI Taxonomy" id="1975078"/>
    <lineage>
        <taxon>Bacteria</taxon>
        <taxon>Katanobacteria</taxon>
    </lineage>
</organism>
<dbReference type="Gene3D" id="2.60.40.10">
    <property type="entry name" value="Immunoglobulins"/>
    <property type="match status" value="1"/>
</dbReference>
<dbReference type="AlphaFoldDB" id="A0A2M8EIY4"/>
<comment type="caution">
    <text evidence="2">The sequence shown here is derived from an EMBL/GenBank/DDBJ whole genome shotgun (WGS) entry which is preliminary data.</text>
</comment>
<dbReference type="InterPro" id="IPR015914">
    <property type="entry name" value="PAPs_N"/>
</dbReference>
<dbReference type="GO" id="GO:0003993">
    <property type="term" value="F:acid phosphatase activity"/>
    <property type="evidence" value="ECO:0007669"/>
    <property type="project" value="InterPro"/>
</dbReference>
<dbReference type="EMBL" id="PFSK01000023">
    <property type="protein sequence ID" value="PJC22721.1"/>
    <property type="molecule type" value="Genomic_DNA"/>
</dbReference>
<dbReference type="PROSITE" id="PS50853">
    <property type="entry name" value="FN3"/>
    <property type="match status" value="1"/>
</dbReference>
<dbReference type="Pfam" id="PF16656">
    <property type="entry name" value="Pur_ac_phosph_N"/>
    <property type="match status" value="1"/>
</dbReference>